<reference evidence="3 4" key="1">
    <citation type="journal article" date="2019" name="Int. J. Syst. Evol. Microbiol.">
        <title>The Global Catalogue of Microorganisms (GCM) 10K type strain sequencing project: providing services to taxonomists for standard genome sequencing and annotation.</title>
        <authorList>
            <consortium name="The Broad Institute Genomics Platform"/>
            <consortium name="The Broad Institute Genome Sequencing Center for Infectious Disease"/>
            <person name="Wu L."/>
            <person name="Ma J."/>
        </authorList>
    </citation>
    <scope>NUCLEOTIDE SEQUENCE [LARGE SCALE GENOMIC DNA]</scope>
    <source>
        <strain evidence="3 4">JCM 12149</strain>
    </source>
</reference>
<evidence type="ECO:0000313" key="4">
    <source>
        <dbReference type="Proteomes" id="UP001501459"/>
    </source>
</evidence>
<gene>
    <name evidence="3" type="ORF">GCM10008983_04220</name>
</gene>
<keyword evidence="1" id="KW-0812">Transmembrane</keyword>
<feature type="domain" description="DUF4064" evidence="2">
    <location>
        <begin position="2"/>
        <end position="111"/>
    </location>
</feature>
<feature type="transmembrane region" description="Helical" evidence="1">
    <location>
        <begin position="7"/>
        <end position="31"/>
    </location>
</feature>
<evidence type="ECO:0000259" key="2">
    <source>
        <dbReference type="Pfam" id="PF13273"/>
    </source>
</evidence>
<sequence>MNRTGEIVLTIIGALIYGFFGIVGSFAVWLLSNEEIINEAKEEISQQQSGITMSNLNEFLEAGVQGSGWLLIIVSVLALIVGIISVVFMKGDKKPKAAGIMLIVTAAISVVITLGAGIFSGLFYLIAGIMCLARKKPETITME</sequence>
<feature type="transmembrane region" description="Helical" evidence="1">
    <location>
        <begin position="100"/>
        <end position="127"/>
    </location>
</feature>
<name>A0ABN0Z3K9_9BACI</name>
<proteinExistence type="predicted"/>
<dbReference type="Pfam" id="PF13273">
    <property type="entry name" value="DUF4064"/>
    <property type="match status" value="1"/>
</dbReference>
<protein>
    <recommendedName>
        <fullName evidence="2">DUF4064 domain-containing protein</fullName>
    </recommendedName>
</protein>
<dbReference type="RefSeq" id="WP_343750860.1">
    <property type="nucleotide sequence ID" value="NZ_BAAADM010000008.1"/>
</dbReference>
<dbReference type="EMBL" id="BAAADM010000008">
    <property type="protein sequence ID" value="GAA0430918.1"/>
    <property type="molecule type" value="Genomic_DNA"/>
</dbReference>
<keyword evidence="1" id="KW-0472">Membrane</keyword>
<accession>A0ABN0Z3K9</accession>
<evidence type="ECO:0000313" key="3">
    <source>
        <dbReference type="EMBL" id="GAA0430918.1"/>
    </source>
</evidence>
<keyword evidence="1" id="KW-1133">Transmembrane helix</keyword>
<comment type="caution">
    <text evidence="3">The sequence shown here is derived from an EMBL/GenBank/DDBJ whole genome shotgun (WGS) entry which is preliminary data.</text>
</comment>
<dbReference type="InterPro" id="IPR025273">
    <property type="entry name" value="DUF4064"/>
</dbReference>
<organism evidence="3 4">
    <name type="scientific">Lentibacillus halophilus</name>
    <dbReference type="NCBI Taxonomy" id="295065"/>
    <lineage>
        <taxon>Bacteria</taxon>
        <taxon>Bacillati</taxon>
        <taxon>Bacillota</taxon>
        <taxon>Bacilli</taxon>
        <taxon>Bacillales</taxon>
        <taxon>Bacillaceae</taxon>
        <taxon>Lentibacillus</taxon>
    </lineage>
</organism>
<dbReference type="Proteomes" id="UP001501459">
    <property type="component" value="Unassembled WGS sequence"/>
</dbReference>
<keyword evidence="4" id="KW-1185">Reference proteome</keyword>
<feature type="transmembrane region" description="Helical" evidence="1">
    <location>
        <begin position="68"/>
        <end position="88"/>
    </location>
</feature>
<evidence type="ECO:0000256" key="1">
    <source>
        <dbReference type="SAM" id="Phobius"/>
    </source>
</evidence>